<comment type="caution">
    <text evidence="2">The sequence shown here is derived from an EMBL/GenBank/DDBJ whole genome shotgun (WGS) entry which is preliminary data.</text>
</comment>
<gene>
    <name evidence="2" type="ORF">PIB30_052229</name>
</gene>
<protein>
    <submittedName>
        <fullName evidence="2">Uncharacterized protein</fullName>
    </submittedName>
</protein>
<accession>A0ABU6RI93</accession>
<evidence type="ECO:0000313" key="2">
    <source>
        <dbReference type="EMBL" id="MED6123740.1"/>
    </source>
</evidence>
<dbReference type="EMBL" id="JASCZI010030585">
    <property type="protein sequence ID" value="MED6123740.1"/>
    <property type="molecule type" value="Genomic_DNA"/>
</dbReference>
<dbReference type="Proteomes" id="UP001341840">
    <property type="component" value="Unassembled WGS sequence"/>
</dbReference>
<name>A0ABU6RI93_9FABA</name>
<sequence>MDETRANFKNREASIRNLEVQVSQIPKQLSERPPNTFPSNTVPNPREECKAIRVIELEEIPEVQVEAPKEKPEVVTEIKNQEGELILRVHEESLILNVYKPMNHHGIRSNLKISTKELTKQDPPDKPLQAQPLYKTVNEDPTPSLNKVEIKRNKSGTAKASYTDKFSQIQIASKAPYQVISVCHNKQKLTTNASPMKIDPP</sequence>
<evidence type="ECO:0000256" key="1">
    <source>
        <dbReference type="SAM" id="MobiDB-lite"/>
    </source>
</evidence>
<organism evidence="2 3">
    <name type="scientific">Stylosanthes scabra</name>
    <dbReference type="NCBI Taxonomy" id="79078"/>
    <lineage>
        <taxon>Eukaryota</taxon>
        <taxon>Viridiplantae</taxon>
        <taxon>Streptophyta</taxon>
        <taxon>Embryophyta</taxon>
        <taxon>Tracheophyta</taxon>
        <taxon>Spermatophyta</taxon>
        <taxon>Magnoliopsida</taxon>
        <taxon>eudicotyledons</taxon>
        <taxon>Gunneridae</taxon>
        <taxon>Pentapetalae</taxon>
        <taxon>rosids</taxon>
        <taxon>fabids</taxon>
        <taxon>Fabales</taxon>
        <taxon>Fabaceae</taxon>
        <taxon>Papilionoideae</taxon>
        <taxon>50 kb inversion clade</taxon>
        <taxon>dalbergioids sensu lato</taxon>
        <taxon>Dalbergieae</taxon>
        <taxon>Pterocarpus clade</taxon>
        <taxon>Stylosanthes</taxon>
    </lineage>
</organism>
<keyword evidence="3" id="KW-1185">Reference proteome</keyword>
<proteinExistence type="predicted"/>
<evidence type="ECO:0000313" key="3">
    <source>
        <dbReference type="Proteomes" id="UP001341840"/>
    </source>
</evidence>
<feature type="region of interest" description="Disordered" evidence="1">
    <location>
        <begin position="24"/>
        <end position="45"/>
    </location>
</feature>
<reference evidence="2 3" key="1">
    <citation type="journal article" date="2023" name="Plants (Basel)">
        <title>Bridging the Gap: Combining Genomics and Transcriptomics Approaches to Understand Stylosanthes scabra, an Orphan Legume from the Brazilian Caatinga.</title>
        <authorList>
            <person name="Ferreira-Neto J.R.C."/>
            <person name="da Silva M.D."/>
            <person name="Binneck E."/>
            <person name="de Melo N.F."/>
            <person name="da Silva R.H."/>
            <person name="de Melo A.L.T.M."/>
            <person name="Pandolfi V."/>
            <person name="Bustamante F.O."/>
            <person name="Brasileiro-Vidal A.C."/>
            <person name="Benko-Iseppon A.M."/>
        </authorList>
    </citation>
    <scope>NUCLEOTIDE SEQUENCE [LARGE SCALE GENOMIC DNA]</scope>
    <source>
        <tissue evidence="2">Leaves</tissue>
    </source>
</reference>